<dbReference type="KEGG" id="cja:CJA_2458"/>
<dbReference type="AlphaFoldDB" id="B3PKJ0"/>
<dbReference type="STRING" id="498211.CJA_2458"/>
<proteinExistence type="predicted"/>
<name>B3PKJ0_CELJU</name>
<dbReference type="HOGENOM" id="CLU_054168_2_0_6"/>
<dbReference type="Proteomes" id="UP000001036">
    <property type="component" value="Chromosome"/>
</dbReference>
<evidence type="ECO:0000259" key="1">
    <source>
        <dbReference type="Pfam" id="PF13280"/>
    </source>
</evidence>
<dbReference type="InterPro" id="IPR059019">
    <property type="entry name" value="WHD_CapW"/>
</dbReference>
<keyword evidence="5" id="KW-1185">Reference proteome</keyword>
<dbReference type="eggNOG" id="COG2378">
    <property type="taxonomic scope" value="Bacteria"/>
</dbReference>
<evidence type="ECO:0000259" key="3">
    <source>
        <dbReference type="Pfam" id="PF26109"/>
    </source>
</evidence>
<sequence>MGKATAHQRHAFIELLVYWEGRINAKDLERQFNLSRQQCSAYINSYKQLFPDNLVYDNSHKNYKPSPGFKRHYISADADAYLNWLHTGHWPEHAATVSPYTAALEIPVRQVSPDIMRGLVIAVRQQRRIDVEYASLSSPDSIGRILSPHCFVRTGLRWHLRAWCEKSRAYRDFVLSSFRGTPELLDKATFLANGDTAWNTQVTVLLQPDPRLNPEKRAILENDYQMVNGQLAITTRGCLVQYLLRELQVNTKVLDGTPEAQQLICVNLVDIKEWLFEG</sequence>
<feature type="domain" description="WYL" evidence="1">
    <location>
        <begin position="118"/>
        <end position="179"/>
    </location>
</feature>
<dbReference type="Pfam" id="PF26107">
    <property type="entry name" value="BrxR_CTD"/>
    <property type="match status" value="1"/>
</dbReference>
<dbReference type="InterPro" id="IPR051534">
    <property type="entry name" value="CBASS_pafABC_assoc_protein"/>
</dbReference>
<dbReference type="Pfam" id="PF13280">
    <property type="entry name" value="WYL"/>
    <property type="match status" value="1"/>
</dbReference>
<dbReference type="PIRSF" id="PIRSF015558">
    <property type="entry name" value="Txn_reg_DeoR_prd"/>
    <property type="match status" value="1"/>
</dbReference>
<dbReference type="EMBL" id="CP000934">
    <property type="protein sequence ID" value="ACE83819.1"/>
    <property type="molecule type" value="Genomic_DNA"/>
</dbReference>
<reference evidence="4 5" key="1">
    <citation type="journal article" date="2008" name="J. Bacteriol.">
        <title>Insights into plant cell wall degradation from the genome sequence of the soil bacterium Cellvibrio japonicus.</title>
        <authorList>
            <person name="Deboy R.T."/>
            <person name="Mongodin E.F."/>
            <person name="Fouts D.E."/>
            <person name="Tailford L.E."/>
            <person name="Khouri H."/>
            <person name="Emerson J.B."/>
            <person name="Mohamoud Y."/>
            <person name="Watkins K."/>
            <person name="Henrissat B."/>
            <person name="Gilbert H.J."/>
            <person name="Nelson K.E."/>
        </authorList>
    </citation>
    <scope>NUCLEOTIDE SEQUENCE [LARGE SCALE GENOMIC DNA]</scope>
    <source>
        <strain evidence="4 5">Ueda107</strain>
    </source>
</reference>
<dbReference type="Pfam" id="PF26109">
    <property type="entry name" value="WHD_BrxR"/>
    <property type="match status" value="1"/>
</dbReference>
<organism evidence="4 5">
    <name type="scientific">Cellvibrio japonicus (strain Ueda107)</name>
    <name type="common">Pseudomonas fluorescens subsp. cellulosa</name>
    <dbReference type="NCBI Taxonomy" id="498211"/>
    <lineage>
        <taxon>Bacteria</taxon>
        <taxon>Pseudomonadati</taxon>
        <taxon>Pseudomonadota</taxon>
        <taxon>Gammaproteobacteria</taxon>
        <taxon>Cellvibrionales</taxon>
        <taxon>Cellvibrionaceae</taxon>
        <taxon>Cellvibrio</taxon>
    </lineage>
</organism>
<evidence type="ECO:0000259" key="2">
    <source>
        <dbReference type="Pfam" id="PF26107"/>
    </source>
</evidence>
<evidence type="ECO:0000313" key="4">
    <source>
        <dbReference type="EMBL" id="ACE83819.1"/>
    </source>
</evidence>
<dbReference type="RefSeq" id="WP_012488055.1">
    <property type="nucleotide sequence ID" value="NC_010995.1"/>
</dbReference>
<evidence type="ECO:0000313" key="5">
    <source>
        <dbReference type="Proteomes" id="UP000001036"/>
    </source>
</evidence>
<gene>
    <name evidence="4" type="ordered locus">CJA_2458</name>
</gene>
<dbReference type="PANTHER" id="PTHR34580">
    <property type="match status" value="1"/>
</dbReference>
<feature type="domain" description="DNA-binding transcriptional repressor CapW C-terminal dimerisation" evidence="2">
    <location>
        <begin position="201"/>
        <end position="268"/>
    </location>
</feature>
<feature type="domain" description="DNA-binding transcriptional repressor CapW winged helix-turn-helix" evidence="3">
    <location>
        <begin position="7"/>
        <end position="86"/>
    </location>
</feature>
<accession>B3PKJ0</accession>
<dbReference type="InterPro" id="IPR059020">
    <property type="entry name" value="CapW_CTD"/>
</dbReference>
<dbReference type="PANTHER" id="PTHR34580:SF3">
    <property type="entry name" value="PROTEIN PAFB"/>
    <property type="match status" value="1"/>
</dbReference>
<dbReference type="PROSITE" id="PS52050">
    <property type="entry name" value="WYL"/>
    <property type="match status" value="1"/>
</dbReference>
<dbReference type="OrthoDB" id="6400324at2"/>
<dbReference type="InterPro" id="IPR016634">
    <property type="entry name" value="CapW-like"/>
</dbReference>
<dbReference type="InterPro" id="IPR026881">
    <property type="entry name" value="WYL_dom"/>
</dbReference>
<protein>
    <submittedName>
        <fullName evidence="4">Uncharacterized protein</fullName>
    </submittedName>
</protein>